<comment type="caution">
    <text evidence="1">The sequence shown here is derived from an EMBL/GenBank/DDBJ whole genome shotgun (WGS) entry which is preliminary data.</text>
</comment>
<proteinExistence type="predicted"/>
<dbReference type="PANTHER" id="PTHR41791:SF1">
    <property type="entry name" value="SSL7039 PROTEIN"/>
    <property type="match status" value="1"/>
</dbReference>
<evidence type="ECO:0008006" key="2">
    <source>
        <dbReference type="Google" id="ProtNLM"/>
    </source>
</evidence>
<accession>A0A1J5PFB1</accession>
<reference evidence="1" key="1">
    <citation type="submission" date="2016-10" db="EMBL/GenBank/DDBJ databases">
        <title>Sequence of Gallionella enrichment culture.</title>
        <authorList>
            <person name="Poehlein A."/>
            <person name="Muehling M."/>
            <person name="Daniel R."/>
        </authorList>
    </citation>
    <scope>NUCLEOTIDE SEQUENCE</scope>
</reference>
<dbReference type="AlphaFoldDB" id="A0A1J5PFB1"/>
<dbReference type="PIRSF" id="PIRSF028744">
    <property type="entry name" value="Addict_mod_HI1419"/>
    <property type="match status" value="1"/>
</dbReference>
<sequence length="112" mass="12459">MTPPITSNYSLHTTEILRSSIFKAWLADLRDRRAVQRIAARIDRLAGGNPGDVKPVGSGLSELRIDYGPGYRVYFMRRGTVVIVLLCGGTKSSQERDIQQAKALAELWKDTP</sequence>
<dbReference type="NCBIfam" id="TIGR02683">
    <property type="entry name" value="upstrm_HI1419"/>
    <property type="match status" value="1"/>
</dbReference>
<dbReference type="PANTHER" id="PTHR41791">
    <property type="entry name" value="SSL7039 PROTEIN"/>
    <property type="match status" value="1"/>
</dbReference>
<dbReference type="InterPro" id="IPR014056">
    <property type="entry name" value="TypeIITA-like_toxin_pred"/>
</dbReference>
<gene>
    <name evidence="1" type="ORF">GALL_519140</name>
</gene>
<protein>
    <recommendedName>
        <fullName evidence="2">Addiction module killer protein</fullName>
    </recommendedName>
</protein>
<organism evidence="1">
    <name type="scientific">mine drainage metagenome</name>
    <dbReference type="NCBI Taxonomy" id="410659"/>
    <lineage>
        <taxon>unclassified sequences</taxon>
        <taxon>metagenomes</taxon>
        <taxon>ecological metagenomes</taxon>
    </lineage>
</organism>
<dbReference type="EMBL" id="MLJW01006549">
    <property type="protein sequence ID" value="OIQ66511.1"/>
    <property type="molecule type" value="Genomic_DNA"/>
</dbReference>
<name>A0A1J5PFB1_9ZZZZ</name>
<evidence type="ECO:0000313" key="1">
    <source>
        <dbReference type="EMBL" id="OIQ66511.1"/>
    </source>
</evidence>